<gene>
    <name evidence="1" type="ORF">MSG28_013507</name>
</gene>
<evidence type="ECO:0000313" key="2">
    <source>
        <dbReference type="Proteomes" id="UP001064048"/>
    </source>
</evidence>
<evidence type="ECO:0000313" key="1">
    <source>
        <dbReference type="EMBL" id="KAI8432506.1"/>
    </source>
</evidence>
<sequence>MRRRYLRAAVSALLGSGGVRGRVGRGGLRAQWVRGAGRRRAAVRRGRRLLPAAVALRRRARLPRRADEAGCSPEHFDTTTPQTLCSEDQFSCSTEGIECIPLTWRCDGRVDCSDGSDELMHCGHKNTTACTPDEFSCGSLCIRSAARCDGVADCQFAEDEADCACAPRAFRCAAERTCLHEGLYCDGDADCSDGSDEPPGCAPAAPTSTPSAPTPALNPCAEPGALYCAGRCLSPELVCDGRDHCLDGLGEGAGSDEDPFMCSSYSRATAHDAALGVAQTSRSACAAGEWQCSNRACVPRAALCDSRDDCGDYSDEWRCNINECMIRNGGCPHNCTELPVGHACWCRAGWRRAPRACADVDECAEDAPCDHHCRNTIGSFVCSCENGYKLMEDGVSCAPISNEPASLIFTNRYYIRRVSLDEAHASSLLIHNLTNAVALDMEWERRCLYWSDVTRLGSSIKRACREPGQELSHYQILHGATLQNPDGLAVDWVAGNVYWCDKGTDTLEVSRTDGTHRRVLIRTGLQEPRALALHPARGTIYWSDWGMSPHIGRAGMDGSARTILISAGLGWPNALVVSHASQELYFADAREDYIAVADLDGKRVRVLFSRDRMPWLRLHHVFALTVWEGRVYWSDWETRAVESCRRRPNPHYKANATEDKSAGGAYECKTVALTVHKPMDLRVHHPARQPPAPELTALCAQLNCSGLCLLTPATESQPAGARCECPEHFVLAADGRSCSPNCTSAHFVCASTLKCIPFWWRCDTQDDCGDGSDEPASCPSFRCSPGQFQCGGGGRCLHPALICDATNHCADGSDERDCDTFTCLSSQLKCAGNATAGTAARCVPAAARCDGVRDCPSGDDERDCPPRSCKPDHFMCGDGSCVPDVWVCDTDADCADGADEGAHCAARTCPPRHFRCASGRCIPREWLCDAEVMSQ</sequence>
<dbReference type="EMBL" id="CM046124">
    <property type="protein sequence ID" value="KAI8432506.1"/>
    <property type="molecule type" value="Genomic_DNA"/>
</dbReference>
<dbReference type="Proteomes" id="UP001064048">
    <property type="component" value="Chromosome 24"/>
</dbReference>
<comment type="caution">
    <text evidence="1">The sequence shown here is derived from an EMBL/GenBank/DDBJ whole genome shotgun (WGS) entry which is preliminary data.</text>
</comment>
<name>A0ACC0K7M5_CHOFU</name>
<keyword evidence="2" id="KW-1185">Reference proteome</keyword>
<organism evidence="1 2">
    <name type="scientific">Choristoneura fumiferana</name>
    <name type="common">Spruce budworm moth</name>
    <name type="synonym">Archips fumiferana</name>
    <dbReference type="NCBI Taxonomy" id="7141"/>
    <lineage>
        <taxon>Eukaryota</taxon>
        <taxon>Metazoa</taxon>
        <taxon>Ecdysozoa</taxon>
        <taxon>Arthropoda</taxon>
        <taxon>Hexapoda</taxon>
        <taxon>Insecta</taxon>
        <taxon>Pterygota</taxon>
        <taxon>Neoptera</taxon>
        <taxon>Endopterygota</taxon>
        <taxon>Lepidoptera</taxon>
        <taxon>Glossata</taxon>
        <taxon>Ditrysia</taxon>
        <taxon>Tortricoidea</taxon>
        <taxon>Tortricidae</taxon>
        <taxon>Tortricinae</taxon>
        <taxon>Choristoneura</taxon>
    </lineage>
</organism>
<accession>A0ACC0K7M5</accession>
<proteinExistence type="predicted"/>
<protein>
    <submittedName>
        <fullName evidence="1">Uncharacterized protein</fullName>
    </submittedName>
</protein>
<reference evidence="1 2" key="1">
    <citation type="journal article" date="2022" name="Genome Biol. Evol.">
        <title>The Spruce Budworm Genome: Reconstructing the Evolutionary History of Antifreeze Proteins.</title>
        <authorList>
            <person name="Beliveau C."/>
            <person name="Gagne P."/>
            <person name="Picq S."/>
            <person name="Vernygora O."/>
            <person name="Keeling C.I."/>
            <person name="Pinkney K."/>
            <person name="Doucet D."/>
            <person name="Wen F."/>
            <person name="Johnston J.S."/>
            <person name="Maaroufi H."/>
            <person name="Boyle B."/>
            <person name="Laroche J."/>
            <person name="Dewar K."/>
            <person name="Juretic N."/>
            <person name="Blackburn G."/>
            <person name="Nisole A."/>
            <person name="Brunet B."/>
            <person name="Brandao M."/>
            <person name="Lumley L."/>
            <person name="Duan J."/>
            <person name="Quan G."/>
            <person name="Lucarotti C.J."/>
            <person name="Roe A.D."/>
            <person name="Sperling F.A.H."/>
            <person name="Levesque R.C."/>
            <person name="Cusson M."/>
        </authorList>
    </citation>
    <scope>NUCLEOTIDE SEQUENCE [LARGE SCALE GENOMIC DNA]</scope>
    <source>
        <strain evidence="1">Glfc:IPQL:Cfum</strain>
    </source>
</reference>